<organism evidence="1">
    <name type="scientific">Anguilla anguilla</name>
    <name type="common">European freshwater eel</name>
    <name type="synonym">Muraena anguilla</name>
    <dbReference type="NCBI Taxonomy" id="7936"/>
    <lineage>
        <taxon>Eukaryota</taxon>
        <taxon>Metazoa</taxon>
        <taxon>Chordata</taxon>
        <taxon>Craniata</taxon>
        <taxon>Vertebrata</taxon>
        <taxon>Euteleostomi</taxon>
        <taxon>Actinopterygii</taxon>
        <taxon>Neopterygii</taxon>
        <taxon>Teleostei</taxon>
        <taxon>Anguilliformes</taxon>
        <taxon>Anguillidae</taxon>
        <taxon>Anguilla</taxon>
    </lineage>
</organism>
<proteinExistence type="predicted"/>
<accession>A0A0E9R6L7</accession>
<dbReference type="AlphaFoldDB" id="A0A0E9R6L7"/>
<reference evidence="1" key="1">
    <citation type="submission" date="2014-11" db="EMBL/GenBank/DDBJ databases">
        <authorList>
            <person name="Amaro Gonzalez C."/>
        </authorList>
    </citation>
    <scope>NUCLEOTIDE SEQUENCE</scope>
</reference>
<protein>
    <submittedName>
        <fullName evidence="1">Uncharacterized protein</fullName>
    </submittedName>
</protein>
<dbReference type="EMBL" id="GBXM01062206">
    <property type="protein sequence ID" value="JAH46371.1"/>
    <property type="molecule type" value="Transcribed_RNA"/>
</dbReference>
<reference evidence="1" key="2">
    <citation type="journal article" date="2015" name="Fish Shellfish Immunol.">
        <title>Early steps in the European eel (Anguilla anguilla)-Vibrio vulnificus interaction in the gills: Role of the RtxA13 toxin.</title>
        <authorList>
            <person name="Callol A."/>
            <person name="Pajuelo D."/>
            <person name="Ebbesson L."/>
            <person name="Teles M."/>
            <person name="MacKenzie S."/>
            <person name="Amaro C."/>
        </authorList>
    </citation>
    <scope>NUCLEOTIDE SEQUENCE</scope>
</reference>
<sequence>MTDYGDVLYGHAPASALQAVGTGYSCCLTLHYKTCLSDEALNRGPDSLWSLKTP</sequence>
<evidence type="ECO:0000313" key="1">
    <source>
        <dbReference type="EMBL" id="JAH23993.1"/>
    </source>
</evidence>
<name>A0A0E9R6L7_ANGAN</name>
<dbReference type="EMBL" id="GBXM01084584">
    <property type="protein sequence ID" value="JAH23993.1"/>
    <property type="molecule type" value="Transcribed_RNA"/>
</dbReference>